<protein>
    <submittedName>
        <fullName evidence="2">Uncharacterized protein</fullName>
    </submittedName>
</protein>
<comment type="caution">
    <text evidence="2">The sequence shown here is derived from an EMBL/GenBank/DDBJ whole genome shotgun (WGS) entry which is preliminary data.</text>
</comment>
<proteinExistence type="predicted"/>
<reference evidence="2 3" key="1">
    <citation type="submission" date="2018-08" db="EMBL/GenBank/DDBJ databases">
        <title>A genome reference for cultivated species of the human gut microbiota.</title>
        <authorList>
            <person name="Zou Y."/>
            <person name="Xue W."/>
            <person name="Luo G."/>
        </authorList>
    </citation>
    <scope>NUCLEOTIDE SEQUENCE [LARGE SCALE GENOMIC DNA]</scope>
    <source>
        <strain evidence="2 3">AF22-1</strain>
    </source>
</reference>
<keyword evidence="1" id="KW-1133">Transmembrane helix</keyword>
<evidence type="ECO:0000313" key="2">
    <source>
        <dbReference type="EMBL" id="RGS47675.1"/>
    </source>
</evidence>
<dbReference type="Proteomes" id="UP000286113">
    <property type="component" value="Unassembled WGS sequence"/>
</dbReference>
<keyword evidence="1" id="KW-0472">Membrane</keyword>
<keyword evidence="1" id="KW-0812">Transmembrane</keyword>
<evidence type="ECO:0000313" key="3">
    <source>
        <dbReference type="Proteomes" id="UP000286113"/>
    </source>
</evidence>
<accession>A0AA92W2J5</accession>
<dbReference type="EMBL" id="QRVN01000008">
    <property type="protein sequence ID" value="RGS47675.1"/>
    <property type="molecule type" value="Genomic_DNA"/>
</dbReference>
<evidence type="ECO:0000256" key="1">
    <source>
        <dbReference type="SAM" id="Phobius"/>
    </source>
</evidence>
<name>A0AA92W2J5_9BACT</name>
<gene>
    <name evidence="2" type="ORF">DWX90_05525</name>
</gene>
<organism evidence="2 3">
    <name type="scientific">Segatella copri</name>
    <dbReference type="NCBI Taxonomy" id="165179"/>
    <lineage>
        <taxon>Bacteria</taxon>
        <taxon>Pseudomonadati</taxon>
        <taxon>Bacteroidota</taxon>
        <taxon>Bacteroidia</taxon>
        <taxon>Bacteroidales</taxon>
        <taxon>Prevotellaceae</taxon>
        <taxon>Segatella</taxon>
    </lineage>
</organism>
<dbReference type="AlphaFoldDB" id="A0AA92W2J5"/>
<sequence length="62" mass="7444">MKKYRCIRYQKTAKNYQNDKSFSFIYPILIVLLEFSACFALYQINNLVIKMVVLYEILVVNK</sequence>
<feature type="transmembrane region" description="Helical" evidence="1">
    <location>
        <begin position="21"/>
        <end position="44"/>
    </location>
</feature>